<dbReference type="Proteomes" id="UP001344906">
    <property type="component" value="Unassembled WGS sequence"/>
</dbReference>
<name>A0ABQ6G6E2_9CHLR</name>
<gene>
    <name evidence="1" type="ORF">KDH_79490</name>
</gene>
<organism evidence="1 2">
    <name type="scientific">Dictyobacter halimunensis</name>
    <dbReference type="NCBI Taxonomy" id="3026934"/>
    <lineage>
        <taxon>Bacteria</taxon>
        <taxon>Bacillati</taxon>
        <taxon>Chloroflexota</taxon>
        <taxon>Ktedonobacteria</taxon>
        <taxon>Ktedonobacterales</taxon>
        <taxon>Dictyobacteraceae</taxon>
        <taxon>Dictyobacter</taxon>
    </lineage>
</organism>
<protein>
    <submittedName>
        <fullName evidence="1">Uncharacterized protein</fullName>
    </submittedName>
</protein>
<comment type="caution">
    <text evidence="1">The sequence shown here is derived from an EMBL/GenBank/DDBJ whole genome shotgun (WGS) entry which is preliminary data.</text>
</comment>
<dbReference type="EMBL" id="BSRI01000002">
    <property type="protein sequence ID" value="GLV61132.1"/>
    <property type="molecule type" value="Genomic_DNA"/>
</dbReference>
<keyword evidence="2" id="KW-1185">Reference proteome</keyword>
<evidence type="ECO:0000313" key="2">
    <source>
        <dbReference type="Proteomes" id="UP001344906"/>
    </source>
</evidence>
<dbReference type="RefSeq" id="WP_338258438.1">
    <property type="nucleotide sequence ID" value="NZ_BSRI01000002.1"/>
</dbReference>
<proteinExistence type="predicted"/>
<evidence type="ECO:0000313" key="1">
    <source>
        <dbReference type="EMBL" id="GLV61132.1"/>
    </source>
</evidence>
<sequence>MDTWNTETTMEKERVPAWLVMFAQLWTSQSATTPYYREEYQQIKRLVRAATVPPFIIVLRLFRDTYQVQPQTTWEQFYTRMDAQINNLAGDGQMLLHLGMLPIEEVQRASHAKDLQNTAVRAVDSMEQAITADDDAAFREAAAQCGQAQEQWLIVAHHMTPEQARTLMVDFAQHELTHWMHTRLPGPPPLPSHPHVGCISDSKIVDLHT</sequence>
<reference evidence="1 2" key="1">
    <citation type="submission" date="2023-02" db="EMBL/GenBank/DDBJ databases">
        <title>Dictyobacter halimunensis sp. nov., a new member of the class Ktedonobacteria from forest soil in a geothermal area.</title>
        <authorList>
            <person name="Rachmania M.K."/>
            <person name="Ningsih F."/>
            <person name="Sakai Y."/>
            <person name="Yabe S."/>
            <person name="Yokota A."/>
            <person name="Sjamsuridzal W."/>
        </authorList>
    </citation>
    <scope>NUCLEOTIDE SEQUENCE [LARGE SCALE GENOMIC DNA]</scope>
    <source>
        <strain evidence="1 2">S3.2.2.5</strain>
    </source>
</reference>
<accession>A0ABQ6G6E2</accession>